<name>A0A437MBZ0_9SPHN</name>
<dbReference type="EMBL" id="SACN01000001">
    <property type="protein sequence ID" value="RVT95160.1"/>
    <property type="molecule type" value="Genomic_DNA"/>
</dbReference>
<evidence type="ECO:0000313" key="1">
    <source>
        <dbReference type="EMBL" id="RVT95160.1"/>
    </source>
</evidence>
<dbReference type="AlphaFoldDB" id="A0A437MBZ0"/>
<protein>
    <submittedName>
        <fullName evidence="1">Uncharacterized protein</fullName>
    </submittedName>
</protein>
<reference evidence="1 2" key="1">
    <citation type="submission" date="2019-01" db="EMBL/GenBank/DDBJ databases">
        <authorList>
            <person name="Chen W.-M."/>
        </authorList>
    </citation>
    <scope>NUCLEOTIDE SEQUENCE [LARGE SCALE GENOMIC DNA]</scope>
    <source>
        <strain evidence="1 2">CCP-7</strain>
    </source>
</reference>
<keyword evidence="2" id="KW-1185">Reference proteome</keyword>
<organism evidence="1 2">
    <name type="scientific">Sphingomonas crocodyli</name>
    <dbReference type="NCBI Taxonomy" id="1979270"/>
    <lineage>
        <taxon>Bacteria</taxon>
        <taxon>Pseudomonadati</taxon>
        <taxon>Pseudomonadota</taxon>
        <taxon>Alphaproteobacteria</taxon>
        <taxon>Sphingomonadales</taxon>
        <taxon>Sphingomonadaceae</taxon>
        <taxon>Sphingomonas</taxon>
    </lineage>
</organism>
<gene>
    <name evidence="1" type="ORF">EOD43_11725</name>
</gene>
<proteinExistence type="predicted"/>
<comment type="caution">
    <text evidence="1">The sequence shown here is derived from an EMBL/GenBank/DDBJ whole genome shotgun (WGS) entry which is preliminary data.</text>
</comment>
<dbReference type="OrthoDB" id="8534296at2"/>
<sequence>MLAATVALPVHAQTYPAIPEPMVFDMVRPLGAKKGELEANTLGQINLSGRHREVEWAPEVEMALADGFAAELELPLTDRKVTAYKMGLQGTFGTLRGGDAVHGVQYLGVYDRADDRWYSSLLYLIGNRLGERWSSMTMIGIGDVTFSGPNASALLLNQSIFYDLGPDTILGIEANYRTGGDRYWLIMPQLHHDFGPVSMQAGIGATKARGSAVRPRAGLRLIAEF</sequence>
<accession>A0A437MBZ0</accession>
<evidence type="ECO:0000313" key="2">
    <source>
        <dbReference type="Proteomes" id="UP000282971"/>
    </source>
</evidence>
<dbReference type="Proteomes" id="UP000282971">
    <property type="component" value="Unassembled WGS sequence"/>
</dbReference>